<comment type="caution">
    <text evidence="2">The sequence shown here is derived from an EMBL/GenBank/DDBJ whole genome shotgun (WGS) entry which is preliminary data.</text>
</comment>
<sequence>MLTLYAGFTCVYHFLLLSSALILPSHPSNARTQSSDNLAGYAWDRRALWIETTVNLGDSGYSSALSCINSRDTRAPFVLIHRPPFFIVELVVDCAIQGIFNHVLPMFL</sequence>
<evidence type="ECO:0000256" key="1">
    <source>
        <dbReference type="SAM" id="SignalP"/>
    </source>
</evidence>
<keyword evidence="1" id="KW-0732">Signal</keyword>
<organism evidence="2 3">
    <name type="scientific">Sparassis crispa</name>
    <dbReference type="NCBI Taxonomy" id="139825"/>
    <lineage>
        <taxon>Eukaryota</taxon>
        <taxon>Fungi</taxon>
        <taxon>Dikarya</taxon>
        <taxon>Basidiomycota</taxon>
        <taxon>Agaricomycotina</taxon>
        <taxon>Agaricomycetes</taxon>
        <taxon>Polyporales</taxon>
        <taxon>Sparassidaceae</taxon>
        <taxon>Sparassis</taxon>
    </lineage>
</organism>
<evidence type="ECO:0008006" key="4">
    <source>
        <dbReference type="Google" id="ProtNLM"/>
    </source>
</evidence>
<dbReference type="InParanoid" id="A0A401GUU4"/>
<evidence type="ECO:0000313" key="3">
    <source>
        <dbReference type="Proteomes" id="UP000287166"/>
    </source>
</evidence>
<accession>A0A401GUU4</accession>
<name>A0A401GUU4_9APHY</name>
<dbReference type="AlphaFoldDB" id="A0A401GUU4"/>
<keyword evidence="3" id="KW-1185">Reference proteome</keyword>
<proteinExistence type="predicted"/>
<feature type="signal peptide" evidence="1">
    <location>
        <begin position="1"/>
        <end position="30"/>
    </location>
</feature>
<dbReference type="EMBL" id="BFAD01000008">
    <property type="protein sequence ID" value="GBE85972.1"/>
    <property type="molecule type" value="Genomic_DNA"/>
</dbReference>
<feature type="chain" id="PRO_5019227548" description="Secreted protein" evidence="1">
    <location>
        <begin position="31"/>
        <end position="108"/>
    </location>
</feature>
<gene>
    <name evidence="2" type="ORF">SCP_0804960</name>
</gene>
<protein>
    <recommendedName>
        <fullName evidence="4">Secreted protein</fullName>
    </recommendedName>
</protein>
<reference evidence="2 3" key="1">
    <citation type="journal article" date="2018" name="Sci. Rep.">
        <title>Genome sequence of the cauliflower mushroom Sparassis crispa (Hanabiratake) and its association with beneficial usage.</title>
        <authorList>
            <person name="Kiyama R."/>
            <person name="Furutani Y."/>
            <person name="Kawaguchi K."/>
            <person name="Nakanishi T."/>
        </authorList>
    </citation>
    <scope>NUCLEOTIDE SEQUENCE [LARGE SCALE GENOMIC DNA]</scope>
</reference>
<evidence type="ECO:0000313" key="2">
    <source>
        <dbReference type="EMBL" id="GBE85972.1"/>
    </source>
</evidence>
<dbReference type="RefSeq" id="XP_027616885.1">
    <property type="nucleotide sequence ID" value="XM_027761084.1"/>
</dbReference>
<dbReference type="Proteomes" id="UP000287166">
    <property type="component" value="Unassembled WGS sequence"/>
</dbReference>
<dbReference type="GeneID" id="38782889"/>